<dbReference type="OrthoDB" id="9805728at2"/>
<keyword evidence="3" id="KW-0378">Hydrolase</keyword>
<protein>
    <submittedName>
        <fullName evidence="3">MBL fold metallo-hydrolase</fullName>
    </submittedName>
</protein>
<evidence type="ECO:0000256" key="1">
    <source>
        <dbReference type="SAM" id="SignalP"/>
    </source>
</evidence>
<dbReference type="AlphaFoldDB" id="A0A254NB04"/>
<dbReference type="GO" id="GO:0016787">
    <property type="term" value="F:hydrolase activity"/>
    <property type="evidence" value="ECO:0007669"/>
    <property type="project" value="UniProtKB-KW"/>
</dbReference>
<evidence type="ECO:0000259" key="2">
    <source>
        <dbReference type="Pfam" id="PF12706"/>
    </source>
</evidence>
<sequence>MPARFLPWLKQIPVHRPRWLLAAAIAGALAGCASSNPAYDPNKPHHVPDGFRNLYASPHGEPDGGFWAWQWQRLRSDLPADRPERVPRASVDLDRLGRPTGDLTFTWLGHSSALWQVNGLRVMTDPHLSERASPVSFAGPKRLNAPPLTVDQLPPIDVVLISHNHYDHLDLSTVQRLAAQPGGSPLFIVPLGVGRWMAAQGIGRVKELDWWDRVTVPGAQGGVSVTFVPSHHWSSRTPWDRSATLWGGFVMQASMDAAPLSLYYAGDTGYAPDFADIGRRFGGFDFSMIPVGCYEPRWFMRGQHVNEDEAVRIHQDVRSRQSIGVHWGVFRLCDDPIDAPVDGLPAALARAQLPQDAFVLPVLGETRLLRAAAHRAASAD</sequence>
<comment type="caution">
    <text evidence="3">The sequence shown here is derived from an EMBL/GenBank/DDBJ whole genome shotgun (WGS) entry which is preliminary data.</text>
</comment>
<accession>A0A254NB04</accession>
<dbReference type="InterPro" id="IPR036866">
    <property type="entry name" value="RibonucZ/Hydroxyglut_hydro"/>
</dbReference>
<proteinExistence type="predicted"/>
<organism evidence="3 4">
    <name type="scientific">Roseateles puraquae</name>
    <dbReference type="NCBI Taxonomy" id="431059"/>
    <lineage>
        <taxon>Bacteria</taxon>
        <taxon>Pseudomonadati</taxon>
        <taxon>Pseudomonadota</taxon>
        <taxon>Betaproteobacteria</taxon>
        <taxon>Burkholderiales</taxon>
        <taxon>Sphaerotilaceae</taxon>
        <taxon>Roseateles</taxon>
    </lineage>
</organism>
<dbReference type="PROSITE" id="PS51257">
    <property type="entry name" value="PROKAR_LIPOPROTEIN"/>
    <property type="match status" value="1"/>
</dbReference>
<dbReference type="SUPFAM" id="SSF56281">
    <property type="entry name" value="Metallo-hydrolase/oxidoreductase"/>
    <property type="match status" value="1"/>
</dbReference>
<dbReference type="RefSeq" id="WP_088484498.1">
    <property type="nucleotide sequence ID" value="NZ_SGUE01000020.1"/>
</dbReference>
<dbReference type="PANTHER" id="PTHR15032">
    <property type="entry name" value="N-ACYL-PHOSPHATIDYLETHANOLAMINE-HYDROLYZING PHOSPHOLIPASE D"/>
    <property type="match status" value="1"/>
</dbReference>
<reference evidence="3 4" key="1">
    <citation type="journal article" date="2007" name="Int. J. Syst. Evol. Microbiol.">
        <title>Description of Pelomonas aquatica sp. nov. and Pelomonas puraquae sp. nov., isolated from industrial and haemodialysis water.</title>
        <authorList>
            <person name="Gomila M."/>
            <person name="Bowien B."/>
            <person name="Falsen E."/>
            <person name="Moore E.R."/>
            <person name="Lalucat J."/>
        </authorList>
    </citation>
    <scope>NUCLEOTIDE SEQUENCE [LARGE SCALE GENOMIC DNA]</scope>
    <source>
        <strain evidence="3 4">CCUG 52769</strain>
    </source>
</reference>
<dbReference type="EMBL" id="NISI01000007">
    <property type="protein sequence ID" value="OWR02608.1"/>
    <property type="molecule type" value="Genomic_DNA"/>
</dbReference>
<keyword evidence="1" id="KW-0732">Signal</keyword>
<feature type="chain" id="PRO_5012445525" evidence="1">
    <location>
        <begin position="39"/>
        <end position="380"/>
    </location>
</feature>
<dbReference type="Proteomes" id="UP000197446">
    <property type="component" value="Unassembled WGS sequence"/>
</dbReference>
<name>A0A254NB04_9BURK</name>
<feature type="signal peptide" evidence="1">
    <location>
        <begin position="1"/>
        <end position="38"/>
    </location>
</feature>
<gene>
    <name evidence="3" type="ORF">CDO81_17405</name>
</gene>
<feature type="domain" description="Metallo-beta-lactamase" evidence="2">
    <location>
        <begin position="121"/>
        <end position="327"/>
    </location>
</feature>
<dbReference type="InterPro" id="IPR001279">
    <property type="entry name" value="Metallo-B-lactamas"/>
</dbReference>
<dbReference type="Pfam" id="PF12706">
    <property type="entry name" value="Lactamase_B_2"/>
    <property type="match status" value="1"/>
</dbReference>
<dbReference type="PANTHER" id="PTHR15032:SF4">
    <property type="entry name" value="N-ACYL-PHOSPHATIDYLETHANOLAMINE-HYDROLYZING PHOSPHOLIPASE D"/>
    <property type="match status" value="1"/>
</dbReference>
<dbReference type="Gene3D" id="3.60.15.10">
    <property type="entry name" value="Ribonuclease Z/Hydroxyacylglutathione hydrolase-like"/>
    <property type="match status" value="1"/>
</dbReference>
<evidence type="ECO:0000313" key="3">
    <source>
        <dbReference type="EMBL" id="OWR02608.1"/>
    </source>
</evidence>
<keyword evidence="4" id="KW-1185">Reference proteome</keyword>
<dbReference type="GO" id="GO:0005737">
    <property type="term" value="C:cytoplasm"/>
    <property type="evidence" value="ECO:0007669"/>
    <property type="project" value="TreeGrafter"/>
</dbReference>
<evidence type="ECO:0000313" key="4">
    <source>
        <dbReference type="Proteomes" id="UP000197446"/>
    </source>
</evidence>